<evidence type="ECO:0000259" key="1">
    <source>
        <dbReference type="Pfam" id="PF18743"/>
    </source>
</evidence>
<dbReference type="RefSeq" id="WP_139228682.1">
    <property type="nucleotide sequence ID" value="NZ_FOQD01000025.1"/>
</dbReference>
<name>A0A1I3SP46_9PLAN</name>
<proteinExistence type="predicted"/>
<reference evidence="3" key="1">
    <citation type="submission" date="2016-10" db="EMBL/GenBank/DDBJ databases">
        <authorList>
            <person name="Varghese N."/>
            <person name="Submissions S."/>
        </authorList>
    </citation>
    <scope>NUCLEOTIDE SEQUENCE [LARGE SCALE GENOMIC DNA]</scope>
    <source>
        <strain evidence="3">DSM 26348</strain>
    </source>
</reference>
<dbReference type="InterPro" id="IPR040902">
    <property type="entry name" value="AHJR-like"/>
</dbReference>
<organism evidence="2 3">
    <name type="scientific">Planctomicrobium piriforme</name>
    <dbReference type="NCBI Taxonomy" id="1576369"/>
    <lineage>
        <taxon>Bacteria</taxon>
        <taxon>Pseudomonadati</taxon>
        <taxon>Planctomycetota</taxon>
        <taxon>Planctomycetia</taxon>
        <taxon>Planctomycetales</taxon>
        <taxon>Planctomycetaceae</taxon>
        <taxon>Planctomicrobium</taxon>
    </lineage>
</organism>
<accession>A0A1I3SP46</accession>
<feature type="domain" description="REase AHJR-like" evidence="1">
    <location>
        <begin position="2"/>
        <end position="115"/>
    </location>
</feature>
<dbReference type="EMBL" id="FOQD01000025">
    <property type="protein sequence ID" value="SFJ59972.1"/>
    <property type="molecule type" value="Genomic_DNA"/>
</dbReference>
<gene>
    <name evidence="2" type="ORF">SAMN05421753_12510</name>
</gene>
<keyword evidence="3" id="KW-1185">Reference proteome</keyword>
<dbReference type="OrthoDB" id="514738at2"/>
<dbReference type="Proteomes" id="UP000199518">
    <property type="component" value="Unassembled WGS sequence"/>
</dbReference>
<dbReference type="AlphaFoldDB" id="A0A1I3SP46"/>
<evidence type="ECO:0000313" key="2">
    <source>
        <dbReference type="EMBL" id="SFJ59972.1"/>
    </source>
</evidence>
<dbReference type="Pfam" id="PF18743">
    <property type="entry name" value="AHJR-like"/>
    <property type="match status" value="1"/>
</dbReference>
<sequence>MIQSMQQIYEARLREVAEWYQSRGYHVVTHPQMDEIPEFLAGFQPDLIAEKDSQRLVVELKIGTATSSIERFREIAQRVQSQPGWQLVVVYVPADSSTPLQIQDEIDDRMIQKRLDDARQLIAAQKFDAAYLLLWSAFEGLLRLVSQRQAIPVGAIPAKELLKELFSAGELGMREFDQAQKLLKVRNSIAHGFDAQDVRTSCAELEQLIENLLGQWHATVQVHA</sequence>
<protein>
    <recommendedName>
        <fullName evidence="1">REase AHJR-like domain-containing protein</fullName>
    </recommendedName>
</protein>
<dbReference type="STRING" id="1576369.SAMN05421753_12510"/>
<evidence type="ECO:0000313" key="3">
    <source>
        <dbReference type="Proteomes" id="UP000199518"/>
    </source>
</evidence>